<gene>
    <name evidence="3" type="ORF">GCM10009824_19530</name>
</gene>
<dbReference type="InterPro" id="IPR006076">
    <property type="entry name" value="FAD-dep_OxRdtase"/>
</dbReference>
<evidence type="ECO:0000313" key="4">
    <source>
        <dbReference type="Proteomes" id="UP001500166"/>
    </source>
</evidence>
<protein>
    <submittedName>
        <fullName evidence="3">FAD-dependent oxidoreductase</fullName>
    </submittedName>
</protein>
<comment type="caution">
    <text evidence="3">The sequence shown here is derived from an EMBL/GenBank/DDBJ whole genome shotgun (WGS) entry which is preliminary data.</text>
</comment>
<dbReference type="InterPro" id="IPR036188">
    <property type="entry name" value="FAD/NAD-bd_sf"/>
</dbReference>
<dbReference type="Gene3D" id="3.30.9.10">
    <property type="entry name" value="D-Amino Acid Oxidase, subunit A, domain 2"/>
    <property type="match status" value="1"/>
</dbReference>
<name>A0ABN2XYG1_9MICC</name>
<dbReference type="RefSeq" id="WP_344224834.1">
    <property type="nucleotide sequence ID" value="NZ_BAAAQA010000018.1"/>
</dbReference>
<feature type="domain" description="FAD dependent oxidoreductase" evidence="2">
    <location>
        <begin position="5"/>
        <end position="342"/>
    </location>
</feature>
<organism evidence="3 4">
    <name type="scientific">Kocuria atrinae</name>
    <dbReference type="NCBI Taxonomy" id="592377"/>
    <lineage>
        <taxon>Bacteria</taxon>
        <taxon>Bacillati</taxon>
        <taxon>Actinomycetota</taxon>
        <taxon>Actinomycetes</taxon>
        <taxon>Micrococcales</taxon>
        <taxon>Micrococcaceae</taxon>
        <taxon>Kocuria</taxon>
    </lineage>
</organism>
<reference evidence="3 4" key="1">
    <citation type="journal article" date="2019" name="Int. J. Syst. Evol. Microbiol.">
        <title>The Global Catalogue of Microorganisms (GCM) 10K type strain sequencing project: providing services to taxonomists for standard genome sequencing and annotation.</title>
        <authorList>
            <consortium name="The Broad Institute Genomics Platform"/>
            <consortium name="The Broad Institute Genome Sequencing Center for Infectious Disease"/>
            <person name="Wu L."/>
            <person name="Ma J."/>
        </authorList>
    </citation>
    <scope>NUCLEOTIDE SEQUENCE [LARGE SCALE GENOMIC DNA]</scope>
    <source>
        <strain evidence="3 4">JCM 15914</strain>
    </source>
</reference>
<proteinExistence type="predicted"/>
<sequence length="368" mass="38821">MMAETVIIGGGIAGLSLASELAVRRGSGDGIILVEAENALAHHTSSRSAQQLIPSYGPEPVLELTRLTIPDLVTPTYAAPVPLAWPSPFVVAGSPADVAAMTVPGLRTLSSDALFEYCPELSDNAERYQSAIIDESAVRTDATALVEWHRRRAEHAGVQIRTGARVTAAQRASGDAWVVTAGEEQLTARTVVNAAGAWADHVAEFFGAAPQQLQPLRRTAALVSLNEPLGPTHPMVDDAASGWYYRPDEDGAMISWGEAEPSPACDAQPHPGSIEELIETVERETSMRVTGVRKAWTGLRTEAPSGIPVCGWDPQASNFLWLAGQGGYGFQTSSALARAATDVLVGGQIGGWLSAETVTALQPQPATE</sequence>
<dbReference type="PANTHER" id="PTHR13847:SF287">
    <property type="entry name" value="FAD-DEPENDENT OXIDOREDUCTASE DOMAIN-CONTAINING PROTEIN 1"/>
    <property type="match status" value="1"/>
</dbReference>
<dbReference type="Gene3D" id="3.50.50.60">
    <property type="entry name" value="FAD/NAD(P)-binding domain"/>
    <property type="match status" value="1"/>
</dbReference>
<evidence type="ECO:0000256" key="1">
    <source>
        <dbReference type="ARBA" id="ARBA00023002"/>
    </source>
</evidence>
<dbReference type="Proteomes" id="UP001500166">
    <property type="component" value="Unassembled WGS sequence"/>
</dbReference>
<keyword evidence="1" id="KW-0560">Oxidoreductase</keyword>
<evidence type="ECO:0000313" key="3">
    <source>
        <dbReference type="EMBL" id="GAA2118896.1"/>
    </source>
</evidence>
<accession>A0ABN2XYG1</accession>
<dbReference type="EMBL" id="BAAAQA010000018">
    <property type="protein sequence ID" value="GAA2118896.1"/>
    <property type="molecule type" value="Genomic_DNA"/>
</dbReference>
<dbReference type="SUPFAM" id="SSF51905">
    <property type="entry name" value="FAD/NAD(P)-binding domain"/>
    <property type="match status" value="1"/>
</dbReference>
<keyword evidence="4" id="KW-1185">Reference proteome</keyword>
<evidence type="ECO:0000259" key="2">
    <source>
        <dbReference type="Pfam" id="PF01266"/>
    </source>
</evidence>
<dbReference type="Pfam" id="PF01266">
    <property type="entry name" value="DAO"/>
    <property type="match status" value="1"/>
</dbReference>
<dbReference type="PANTHER" id="PTHR13847">
    <property type="entry name" value="SARCOSINE DEHYDROGENASE-RELATED"/>
    <property type="match status" value="1"/>
</dbReference>